<name>A0ABT9SRG0_9FLAO</name>
<reference evidence="1 2" key="1">
    <citation type="submission" date="2023-07" db="EMBL/GenBank/DDBJ databases">
        <title>Sorghum-associated microbial communities from plants grown in Nebraska, USA.</title>
        <authorList>
            <person name="Schachtman D."/>
        </authorList>
    </citation>
    <scope>NUCLEOTIDE SEQUENCE [LARGE SCALE GENOMIC DNA]</scope>
    <source>
        <strain evidence="1 2">CC351</strain>
    </source>
</reference>
<dbReference type="Proteomes" id="UP001235513">
    <property type="component" value="Unassembled WGS sequence"/>
</dbReference>
<organism evidence="1 2">
    <name type="scientific">Chryseobacterium lathyri</name>
    <dbReference type="NCBI Taxonomy" id="395933"/>
    <lineage>
        <taxon>Bacteria</taxon>
        <taxon>Pseudomonadati</taxon>
        <taxon>Bacteroidota</taxon>
        <taxon>Flavobacteriia</taxon>
        <taxon>Flavobacteriales</taxon>
        <taxon>Weeksellaceae</taxon>
        <taxon>Chryseobacterium group</taxon>
        <taxon>Chryseobacterium</taxon>
    </lineage>
</organism>
<evidence type="ECO:0000313" key="1">
    <source>
        <dbReference type="EMBL" id="MDP9962030.1"/>
    </source>
</evidence>
<accession>A0ABT9SRG0</accession>
<dbReference type="EMBL" id="JAUSRL010000009">
    <property type="protein sequence ID" value="MDP9962030.1"/>
    <property type="molecule type" value="Genomic_DNA"/>
</dbReference>
<sequence length="31" mass="3519">MLRYNNAAFSTSADHILVSKHAVFENKPPLF</sequence>
<evidence type="ECO:0000313" key="2">
    <source>
        <dbReference type="Proteomes" id="UP001235513"/>
    </source>
</evidence>
<proteinExistence type="predicted"/>
<comment type="caution">
    <text evidence="1">The sequence shown here is derived from an EMBL/GenBank/DDBJ whole genome shotgun (WGS) entry which is preliminary data.</text>
</comment>
<keyword evidence="2" id="KW-1185">Reference proteome</keyword>
<protein>
    <submittedName>
        <fullName evidence="1">Uncharacterized protein</fullName>
    </submittedName>
</protein>
<gene>
    <name evidence="1" type="ORF">J2T04_003958</name>
</gene>